<evidence type="ECO:0000256" key="7">
    <source>
        <dbReference type="HAMAP-Rule" id="MF_02065"/>
    </source>
</evidence>
<comment type="subcellular location">
    <subcellularLocation>
        <location evidence="7">Cell membrane</location>
        <topology evidence="7">Single-pass membrane protein</topology>
    </subcellularLocation>
</comment>
<feature type="site" description="Important for catalytic activity" evidence="7">
    <location>
        <position position="258"/>
    </location>
</feature>
<dbReference type="NCBIfam" id="TIGR00247">
    <property type="entry name" value="endolytic transglycosylase MltG"/>
    <property type="match status" value="1"/>
</dbReference>
<comment type="function">
    <text evidence="7">Functions as a peptidoglycan terminase that cleaves nascent peptidoglycan strands endolytically to terminate their elongation.</text>
</comment>
<dbReference type="HAMAP" id="MF_02065">
    <property type="entry name" value="MltG"/>
    <property type="match status" value="1"/>
</dbReference>
<comment type="catalytic activity">
    <reaction evidence="7">
        <text>a peptidoglycan chain = a peptidoglycan chain with N-acetyl-1,6-anhydromuramyl-[peptide] at the reducing end + a peptidoglycan chain with N-acetylglucosamine at the non-reducing end.</text>
        <dbReference type="EC" id="4.2.2.29"/>
    </reaction>
</comment>
<name>A0A846TSB1_9MICC</name>
<reference evidence="9 10" key="1">
    <citation type="submission" date="2020-02" db="EMBL/GenBank/DDBJ databases">
        <authorList>
            <person name="Sun Q."/>
        </authorList>
    </citation>
    <scope>NUCLEOTIDE SEQUENCE [LARGE SCALE GENOMIC DNA]</scope>
    <source>
        <strain evidence="9 10">YIM 13062</strain>
    </source>
</reference>
<dbReference type="PANTHER" id="PTHR30518">
    <property type="entry name" value="ENDOLYTIC MUREIN TRANSGLYCOSYLASE"/>
    <property type="match status" value="1"/>
</dbReference>
<keyword evidence="6 7" id="KW-0961">Cell wall biogenesis/degradation</keyword>
<dbReference type="Pfam" id="PF02618">
    <property type="entry name" value="YceG"/>
    <property type="match status" value="1"/>
</dbReference>
<dbReference type="Proteomes" id="UP000521379">
    <property type="component" value="Unassembled WGS sequence"/>
</dbReference>
<comment type="caution">
    <text evidence="9">The sequence shown here is derived from an EMBL/GenBank/DDBJ whole genome shotgun (WGS) entry which is preliminary data.</text>
</comment>
<sequence>MSEQQRGPENQGHTPSPGAGKGLSGAFQVEERSEAQLQRLKKRHNLSLLGAIALFTAAAVFTVSVLGNNFGWFERQDYRGDGNETVNFTISEGDTVEQVGIDLANEDIVANAGRFIETFNDEYQGEFIQPGDYEMRRQMSSEAAVRVLMDEGDPAHYAAVANTLRMDDTFQILSDSTGISVDEFESAAEDTSKFGIPDEFPNIEGYLHPGEYRFPLDATADQILQEMVDRTKATLERNNVPEDQAFRVLTVASLVEFEGVPADYADVAGAIYNRIDRPDDETNGFIQSDASVTYGLGRRSYDFSDEERRDASNEYNTFANPGLPVGPIGSPGDESIDAAANPADNDYYYWVTTNLDTGETKFAENFAQHEENVAEYQSWCSDNPGRCD</sequence>
<evidence type="ECO:0000256" key="2">
    <source>
        <dbReference type="ARBA" id="ARBA00022692"/>
    </source>
</evidence>
<dbReference type="RefSeq" id="WP_119932429.1">
    <property type="nucleotide sequence ID" value="NZ_JAAVUN010000002.1"/>
</dbReference>
<proteinExistence type="inferred from homology"/>
<organism evidence="9 10">
    <name type="scientific">Kocuria subflava</name>
    <dbReference type="NCBI Taxonomy" id="1736139"/>
    <lineage>
        <taxon>Bacteria</taxon>
        <taxon>Bacillati</taxon>
        <taxon>Actinomycetota</taxon>
        <taxon>Actinomycetes</taxon>
        <taxon>Micrococcales</taxon>
        <taxon>Micrococcaceae</taxon>
        <taxon>Kocuria</taxon>
    </lineage>
</organism>
<keyword evidence="5 7" id="KW-0456">Lyase</keyword>
<dbReference type="GO" id="GO:0009252">
    <property type="term" value="P:peptidoglycan biosynthetic process"/>
    <property type="evidence" value="ECO:0007669"/>
    <property type="project" value="UniProtKB-UniRule"/>
</dbReference>
<keyword evidence="2 7" id="KW-0812">Transmembrane</keyword>
<keyword evidence="3 7" id="KW-1133">Transmembrane helix</keyword>
<feature type="transmembrane region" description="Helical" evidence="7">
    <location>
        <begin position="46"/>
        <end position="67"/>
    </location>
</feature>
<dbReference type="PANTHER" id="PTHR30518:SF2">
    <property type="entry name" value="ENDOLYTIC MUREIN TRANSGLYCOSYLASE"/>
    <property type="match status" value="1"/>
</dbReference>
<evidence type="ECO:0000313" key="10">
    <source>
        <dbReference type="Proteomes" id="UP000521379"/>
    </source>
</evidence>
<evidence type="ECO:0000256" key="1">
    <source>
        <dbReference type="ARBA" id="ARBA00022475"/>
    </source>
</evidence>
<dbReference type="GO" id="GO:0071555">
    <property type="term" value="P:cell wall organization"/>
    <property type="evidence" value="ECO:0007669"/>
    <property type="project" value="UniProtKB-KW"/>
</dbReference>
<evidence type="ECO:0000256" key="3">
    <source>
        <dbReference type="ARBA" id="ARBA00022989"/>
    </source>
</evidence>
<evidence type="ECO:0000256" key="4">
    <source>
        <dbReference type="ARBA" id="ARBA00023136"/>
    </source>
</evidence>
<evidence type="ECO:0000313" key="9">
    <source>
        <dbReference type="EMBL" id="NKE08714.1"/>
    </source>
</evidence>
<dbReference type="EMBL" id="JAAVUN010000002">
    <property type="protein sequence ID" value="NKE08714.1"/>
    <property type="molecule type" value="Genomic_DNA"/>
</dbReference>
<accession>A0A846TSB1</accession>
<gene>
    <name evidence="7 9" type="primary">mltG</name>
    <name evidence="9" type="ORF">GTW58_01870</name>
</gene>
<dbReference type="Gene3D" id="3.30.160.60">
    <property type="entry name" value="Classic Zinc Finger"/>
    <property type="match status" value="1"/>
</dbReference>
<comment type="similarity">
    <text evidence="7">Belongs to the transglycosylase MltG family.</text>
</comment>
<feature type="compositionally biased region" description="Polar residues" evidence="8">
    <location>
        <begin position="1"/>
        <end position="14"/>
    </location>
</feature>
<dbReference type="GO" id="GO:0005886">
    <property type="term" value="C:plasma membrane"/>
    <property type="evidence" value="ECO:0007669"/>
    <property type="project" value="UniProtKB-SubCell"/>
</dbReference>
<keyword evidence="10" id="KW-1185">Reference proteome</keyword>
<evidence type="ECO:0000256" key="6">
    <source>
        <dbReference type="ARBA" id="ARBA00023316"/>
    </source>
</evidence>
<protein>
    <recommendedName>
        <fullName evidence="7">Endolytic murein transglycosylase</fullName>
        <ecNumber evidence="7">4.2.2.29</ecNumber>
    </recommendedName>
    <alternativeName>
        <fullName evidence="7">Peptidoglycan lytic transglycosylase</fullName>
    </alternativeName>
    <alternativeName>
        <fullName evidence="7">Peptidoglycan polymerization terminase</fullName>
    </alternativeName>
</protein>
<evidence type="ECO:0000256" key="8">
    <source>
        <dbReference type="SAM" id="MobiDB-lite"/>
    </source>
</evidence>
<dbReference type="Gene3D" id="3.30.1490.480">
    <property type="entry name" value="Endolytic murein transglycosylase"/>
    <property type="match status" value="1"/>
</dbReference>
<dbReference type="AlphaFoldDB" id="A0A846TSB1"/>
<feature type="region of interest" description="Disordered" evidence="8">
    <location>
        <begin position="1"/>
        <end position="24"/>
    </location>
</feature>
<dbReference type="InterPro" id="IPR003770">
    <property type="entry name" value="MLTG-like"/>
</dbReference>
<dbReference type="GO" id="GO:0008932">
    <property type="term" value="F:lytic endotransglycosylase activity"/>
    <property type="evidence" value="ECO:0007669"/>
    <property type="project" value="UniProtKB-UniRule"/>
</dbReference>
<dbReference type="EC" id="4.2.2.29" evidence="7"/>
<keyword evidence="1 7" id="KW-1003">Cell membrane</keyword>
<keyword evidence="4 7" id="KW-0472">Membrane</keyword>
<evidence type="ECO:0000256" key="5">
    <source>
        <dbReference type="ARBA" id="ARBA00023239"/>
    </source>
</evidence>